<sequence>MQEGRKRVKNKKSILDNVNSEHVLSFSTPVIELSLNKNNLLLAKQNSELKIKVALLEERMNIIKNELIESKFECNSLSEVNKQLEIQNKRLETMGRYGTRYFEKLGRSTELMIEKFKRSLELEHSFNSSQLSSTITPSLSLDSIVKRDNRELAVISEENFVPNSNENTPQVIKKQSRSRQLFTQSNPTVSGMLRDIQKVSSSVKKNKEATLDSLVLTKGINSICVSSNNLSDSKTDKENQDTPDVLSGKRVLRNGIRKNYVILPQNRKLRQGDKQFISVKPILNNNISCTPELQIYDLTD</sequence>
<evidence type="ECO:0000313" key="2">
    <source>
        <dbReference type="EMBL" id="KAI6651051.1"/>
    </source>
</evidence>
<protein>
    <recommendedName>
        <fullName evidence="4">Shugoshin C-terminal domain-containing protein</fullName>
    </recommendedName>
</protein>
<evidence type="ECO:0000313" key="3">
    <source>
        <dbReference type="Proteomes" id="UP001165289"/>
    </source>
</evidence>
<feature type="coiled-coil region" evidence="1">
    <location>
        <begin position="46"/>
        <end position="94"/>
    </location>
</feature>
<evidence type="ECO:0008006" key="4">
    <source>
        <dbReference type="Google" id="ProtNLM"/>
    </source>
</evidence>
<keyword evidence="1" id="KW-0175">Coiled coil</keyword>
<gene>
    <name evidence="2" type="ORF">LOD99_5628</name>
</gene>
<dbReference type="EMBL" id="JAKMXF010000308">
    <property type="protein sequence ID" value="KAI6651051.1"/>
    <property type="molecule type" value="Genomic_DNA"/>
</dbReference>
<name>A0AAV7JQC6_9METZ</name>
<dbReference type="AlphaFoldDB" id="A0AAV7JQC6"/>
<keyword evidence="3" id="KW-1185">Reference proteome</keyword>
<organism evidence="2 3">
    <name type="scientific">Oopsacas minuta</name>
    <dbReference type="NCBI Taxonomy" id="111878"/>
    <lineage>
        <taxon>Eukaryota</taxon>
        <taxon>Metazoa</taxon>
        <taxon>Porifera</taxon>
        <taxon>Hexactinellida</taxon>
        <taxon>Hexasterophora</taxon>
        <taxon>Lyssacinosida</taxon>
        <taxon>Leucopsacidae</taxon>
        <taxon>Oopsacas</taxon>
    </lineage>
</organism>
<accession>A0AAV7JQC6</accession>
<comment type="caution">
    <text evidence="2">The sequence shown here is derived from an EMBL/GenBank/DDBJ whole genome shotgun (WGS) entry which is preliminary data.</text>
</comment>
<evidence type="ECO:0000256" key="1">
    <source>
        <dbReference type="SAM" id="Coils"/>
    </source>
</evidence>
<proteinExistence type="predicted"/>
<reference evidence="2 3" key="1">
    <citation type="journal article" date="2023" name="BMC Biol.">
        <title>The compact genome of the sponge Oopsacas minuta (Hexactinellida) is lacking key metazoan core genes.</title>
        <authorList>
            <person name="Santini S."/>
            <person name="Schenkelaars Q."/>
            <person name="Jourda C."/>
            <person name="Duchesne M."/>
            <person name="Belahbib H."/>
            <person name="Rocher C."/>
            <person name="Selva M."/>
            <person name="Riesgo A."/>
            <person name="Vervoort M."/>
            <person name="Leys S.P."/>
            <person name="Kodjabachian L."/>
            <person name="Le Bivic A."/>
            <person name="Borchiellini C."/>
            <person name="Claverie J.M."/>
            <person name="Renard E."/>
        </authorList>
    </citation>
    <scope>NUCLEOTIDE SEQUENCE [LARGE SCALE GENOMIC DNA]</scope>
    <source>
        <strain evidence="2">SPO-2</strain>
    </source>
</reference>
<dbReference type="Proteomes" id="UP001165289">
    <property type="component" value="Unassembled WGS sequence"/>
</dbReference>